<dbReference type="Pfam" id="PF03602">
    <property type="entry name" value="Cons_hypoth95"/>
    <property type="match status" value="1"/>
</dbReference>
<evidence type="ECO:0000313" key="2">
    <source>
        <dbReference type="Proteomes" id="UP000016605"/>
    </source>
</evidence>
<name>U2T9M7_LEIAQ</name>
<dbReference type="Gene3D" id="3.40.50.150">
    <property type="entry name" value="Vaccinia Virus protein VP39"/>
    <property type="match status" value="1"/>
</dbReference>
<feature type="non-terminal residue" evidence="1">
    <location>
        <position position="43"/>
    </location>
</feature>
<dbReference type="Proteomes" id="UP000016605">
    <property type="component" value="Unassembled WGS sequence"/>
</dbReference>
<sequence>MAMTRIVSGYAGSLSLQVPKSGTRPTSDRVREAAFSALDARGA</sequence>
<dbReference type="EMBL" id="AWVQ01000286">
    <property type="protein sequence ID" value="ERK71397.1"/>
    <property type="molecule type" value="Genomic_DNA"/>
</dbReference>
<protein>
    <submittedName>
        <fullName evidence="1">Uncharacterized protein</fullName>
    </submittedName>
</protein>
<dbReference type="InterPro" id="IPR029063">
    <property type="entry name" value="SAM-dependent_MTases_sf"/>
</dbReference>
<proteinExistence type="predicted"/>
<organism evidence="1 2">
    <name type="scientific">Leifsonia aquatica ATCC 14665</name>
    <dbReference type="NCBI Taxonomy" id="1358026"/>
    <lineage>
        <taxon>Bacteria</taxon>
        <taxon>Bacillati</taxon>
        <taxon>Actinomycetota</taxon>
        <taxon>Actinomycetes</taxon>
        <taxon>Micrococcales</taxon>
        <taxon>Microbacteriaceae</taxon>
        <taxon>Leifsonia</taxon>
    </lineage>
</organism>
<evidence type="ECO:0000313" key="1">
    <source>
        <dbReference type="EMBL" id="ERK71397.1"/>
    </source>
</evidence>
<reference evidence="1 2" key="1">
    <citation type="submission" date="2013-08" db="EMBL/GenBank/DDBJ databases">
        <authorList>
            <person name="Weinstock G."/>
            <person name="Sodergren E."/>
            <person name="Wylie T."/>
            <person name="Fulton L."/>
            <person name="Fulton R."/>
            <person name="Fronick C."/>
            <person name="O'Laughlin M."/>
            <person name="Godfrey J."/>
            <person name="Miner T."/>
            <person name="Herter B."/>
            <person name="Appelbaum E."/>
            <person name="Cordes M."/>
            <person name="Lek S."/>
            <person name="Wollam A."/>
            <person name="Pepin K.H."/>
            <person name="Palsikar V.B."/>
            <person name="Mitreva M."/>
            <person name="Wilson R.K."/>
        </authorList>
    </citation>
    <scope>NUCLEOTIDE SEQUENCE [LARGE SCALE GENOMIC DNA]</scope>
    <source>
        <strain evidence="1 2">ATCC 14665</strain>
    </source>
</reference>
<dbReference type="AlphaFoldDB" id="U2T9M7"/>
<dbReference type="HOGENOM" id="CLU_3243930_0_0_11"/>
<dbReference type="SUPFAM" id="SSF53335">
    <property type="entry name" value="S-adenosyl-L-methionine-dependent methyltransferases"/>
    <property type="match status" value="1"/>
</dbReference>
<comment type="caution">
    <text evidence="1">The sequence shown here is derived from an EMBL/GenBank/DDBJ whole genome shotgun (WGS) entry which is preliminary data.</text>
</comment>
<accession>U2T9M7</accession>
<gene>
    <name evidence="1" type="ORF">N136_02250</name>
</gene>